<keyword evidence="5 10" id="KW-0547">Nucleotide-binding</keyword>
<evidence type="ECO:0000259" key="13">
    <source>
        <dbReference type="PROSITE" id="PS51285"/>
    </source>
</evidence>
<protein>
    <recommendedName>
        <fullName evidence="1">non-specific serine/threonine protein kinase</fullName>
        <ecNumber evidence="1">2.7.11.1</ecNumber>
    </recommendedName>
</protein>
<evidence type="ECO:0000259" key="12">
    <source>
        <dbReference type="PROSITE" id="PS50011"/>
    </source>
</evidence>
<feature type="compositionally biased region" description="Low complexity" evidence="11">
    <location>
        <begin position="590"/>
        <end position="599"/>
    </location>
</feature>
<evidence type="ECO:0000256" key="9">
    <source>
        <dbReference type="ARBA" id="ARBA00048679"/>
    </source>
</evidence>
<dbReference type="EC" id="2.7.11.1" evidence="1"/>
<comment type="catalytic activity">
    <reaction evidence="8">
        <text>L-threonyl-[protein] + ATP = O-phospho-L-threonyl-[protein] + ADP + H(+)</text>
        <dbReference type="Rhea" id="RHEA:46608"/>
        <dbReference type="Rhea" id="RHEA-COMP:11060"/>
        <dbReference type="Rhea" id="RHEA-COMP:11605"/>
        <dbReference type="ChEBI" id="CHEBI:15378"/>
        <dbReference type="ChEBI" id="CHEBI:30013"/>
        <dbReference type="ChEBI" id="CHEBI:30616"/>
        <dbReference type="ChEBI" id="CHEBI:61977"/>
        <dbReference type="ChEBI" id="CHEBI:456216"/>
        <dbReference type="EC" id="2.7.11.1"/>
    </reaction>
</comment>
<keyword evidence="4" id="KW-0808">Transferase</keyword>
<keyword evidence="3" id="KW-0597">Phosphoprotein</keyword>
<name>A0A0G4HBB1_9ALVE</name>
<evidence type="ECO:0000256" key="7">
    <source>
        <dbReference type="ARBA" id="ARBA00022840"/>
    </source>
</evidence>
<dbReference type="PROSITE" id="PS50011">
    <property type="entry name" value="PROTEIN_KINASE_DOM"/>
    <property type="match status" value="1"/>
</dbReference>
<dbReference type="GO" id="GO:0007010">
    <property type="term" value="P:cytoskeleton organization"/>
    <property type="evidence" value="ECO:0007669"/>
    <property type="project" value="UniProtKB-ARBA"/>
</dbReference>
<evidence type="ECO:0000256" key="8">
    <source>
        <dbReference type="ARBA" id="ARBA00047899"/>
    </source>
</evidence>
<dbReference type="SMART" id="SM00133">
    <property type="entry name" value="S_TK_X"/>
    <property type="match status" value="1"/>
</dbReference>
<dbReference type="SMART" id="SM00220">
    <property type="entry name" value="S_TKc"/>
    <property type="match status" value="1"/>
</dbReference>
<dbReference type="Gene3D" id="1.10.510.10">
    <property type="entry name" value="Transferase(Phosphotransferase) domain 1"/>
    <property type="match status" value="1"/>
</dbReference>
<feature type="compositionally biased region" description="Gly residues" evidence="11">
    <location>
        <begin position="467"/>
        <end position="476"/>
    </location>
</feature>
<comment type="catalytic activity">
    <reaction evidence="9">
        <text>L-seryl-[protein] + ATP = O-phospho-L-seryl-[protein] + ADP + H(+)</text>
        <dbReference type="Rhea" id="RHEA:17989"/>
        <dbReference type="Rhea" id="RHEA-COMP:9863"/>
        <dbReference type="Rhea" id="RHEA-COMP:11604"/>
        <dbReference type="ChEBI" id="CHEBI:15378"/>
        <dbReference type="ChEBI" id="CHEBI:29999"/>
        <dbReference type="ChEBI" id="CHEBI:30616"/>
        <dbReference type="ChEBI" id="CHEBI:83421"/>
        <dbReference type="ChEBI" id="CHEBI:456216"/>
        <dbReference type="EC" id="2.7.11.1"/>
    </reaction>
</comment>
<dbReference type="InterPro" id="IPR000719">
    <property type="entry name" value="Prot_kinase_dom"/>
</dbReference>
<evidence type="ECO:0000256" key="5">
    <source>
        <dbReference type="ARBA" id="ARBA00022741"/>
    </source>
</evidence>
<evidence type="ECO:0000256" key="11">
    <source>
        <dbReference type="SAM" id="MobiDB-lite"/>
    </source>
</evidence>
<reference evidence="14" key="1">
    <citation type="submission" date="2014-11" db="EMBL/GenBank/DDBJ databases">
        <authorList>
            <person name="Otto D Thomas"/>
            <person name="Naeem Raeece"/>
        </authorList>
    </citation>
    <scope>NUCLEOTIDE SEQUENCE</scope>
</reference>
<proteinExistence type="predicted"/>
<evidence type="ECO:0000313" key="14">
    <source>
        <dbReference type="EMBL" id="CEM41107.1"/>
    </source>
</evidence>
<dbReference type="InterPro" id="IPR011009">
    <property type="entry name" value="Kinase-like_dom_sf"/>
</dbReference>
<sequence length="625" mass="68556">MTQAPQREGEAGPPSSNMDMFKNLVAQNRTSMISEFEARRLRQSHLAQRMTEHQVTLQEKQVIETALQQEESNYLREKLKKATMDDFDKLTIVGHGAFGLVYLVRKRASGEVFALKQLKKSELMYKNQVEHVRNEKEALAVGFSSQWVAALHHAFCDELFLYLVMEYLPGGDLMTHLIRQDRFSEDATKFYIAELVCAVGYVHDELHYIHRDIKPDNILFDRQGHIKLLDFGLAKFDPPEIAEEHDTAESALGSSVMGGGHGGVGHKGGHVPRAKMLSVVGTPDYMAPEVYRHASYGREVDWWSVGIIMYEMLFGGPPFSDYKHRADVTSYRVTRWQQYFYFPDDIPVTEECKDLLKRLICDPQDRYKTADEIKAHPFFRGVDFESIRQLPAPIVPPVTSDFDTQNFDDFTGAEEEFLRRKGWGAGNVRAERMAFHDFEFSKDLASKTPSQHTDEQQLARALVSTRVGGGGGGGPEGTPQTAAPSDVSFGGSPDRGHAAFPMPHGAHPSMAAAPGYHPVQALPPSAAASDRSSFLQPGDPSPFGASGSANSPTESASARGWGGPGMPSQAPTGPGMVPSYPQQGPPSPSPGVVAGGQVPAHSVSAKVGGGGFLKNLKPGNLFSRK</sequence>
<dbReference type="SUPFAM" id="SSF56112">
    <property type="entry name" value="Protein kinase-like (PK-like)"/>
    <property type="match status" value="1"/>
</dbReference>
<dbReference type="InterPro" id="IPR000961">
    <property type="entry name" value="AGC-kinase_C"/>
</dbReference>
<evidence type="ECO:0000256" key="6">
    <source>
        <dbReference type="ARBA" id="ARBA00022777"/>
    </source>
</evidence>
<dbReference type="Gene3D" id="3.30.200.20">
    <property type="entry name" value="Phosphorylase Kinase, domain 1"/>
    <property type="match status" value="1"/>
</dbReference>
<feature type="binding site" evidence="10">
    <location>
        <position position="116"/>
    </location>
    <ligand>
        <name>ATP</name>
        <dbReference type="ChEBI" id="CHEBI:30616"/>
    </ligand>
</feature>
<dbReference type="InterPro" id="IPR017441">
    <property type="entry name" value="Protein_kinase_ATP_BS"/>
</dbReference>
<dbReference type="PANTHER" id="PTHR22988:SF76">
    <property type="entry name" value="CHROMOSOME UNDETERMINED SCAFFOLD_135, WHOLE GENOME SHOTGUN SEQUENCE"/>
    <property type="match status" value="1"/>
</dbReference>
<evidence type="ECO:0000256" key="1">
    <source>
        <dbReference type="ARBA" id="ARBA00012513"/>
    </source>
</evidence>
<keyword evidence="7 10" id="KW-0067">ATP-binding</keyword>
<dbReference type="Pfam" id="PF00069">
    <property type="entry name" value="Pkinase"/>
    <property type="match status" value="1"/>
</dbReference>
<dbReference type="VEuPathDB" id="CryptoDB:Cvel_25777"/>
<dbReference type="PROSITE" id="PS00107">
    <property type="entry name" value="PROTEIN_KINASE_ATP"/>
    <property type="match status" value="1"/>
</dbReference>
<evidence type="ECO:0000256" key="3">
    <source>
        <dbReference type="ARBA" id="ARBA00022553"/>
    </source>
</evidence>
<keyword evidence="2" id="KW-0723">Serine/threonine-protein kinase</keyword>
<dbReference type="InterPro" id="IPR050839">
    <property type="entry name" value="Rho-assoc_Ser/Thr_Kinase"/>
</dbReference>
<feature type="compositionally biased region" description="Polar residues" evidence="11">
    <location>
        <begin position="547"/>
        <end position="556"/>
    </location>
</feature>
<dbReference type="PhylomeDB" id="A0A0G4HBB1"/>
<dbReference type="GO" id="GO:0004674">
    <property type="term" value="F:protein serine/threonine kinase activity"/>
    <property type="evidence" value="ECO:0007669"/>
    <property type="project" value="UniProtKB-KW"/>
</dbReference>
<evidence type="ECO:0000256" key="10">
    <source>
        <dbReference type="PROSITE-ProRule" id="PRU10141"/>
    </source>
</evidence>
<feature type="domain" description="Protein kinase" evidence="12">
    <location>
        <begin position="87"/>
        <end position="379"/>
    </location>
</feature>
<organism evidence="14">
    <name type="scientific">Chromera velia CCMP2878</name>
    <dbReference type="NCBI Taxonomy" id="1169474"/>
    <lineage>
        <taxon>Eukaryota</taxon>
        <taxon>Sar</taxon>
        <taxon>Alveolata</taxon>
        <taxon>Colpodellida</taxon>
        <taxon>Chromeraceae</taxon>
        <taxon>Chromera</taxon>
    </lineage>
</organism>
<evidence type="ECO:0000256" key="4">
    <source>
        <dbReference type="ARBA" id="ARBA00022679"/>
    </source>
</evidence>
<dbReference type="EMBL" id="CDMZ01002171">
    <property type="protein sequence ID" value="CEM41107.1"/>
    <property type="molecule type" value="Genomic_DNA"/>
</dbReference>
<accession>A0A0G4HBB1</accession>
<dbReference type="InterPro" id="IPR008271">
    <property type="entry name" value="Ser/Thr_kinase_AS"/>
</dbReference>
<evidence type="ECO:0000256" key="2">
    <source>
        <dbReference type="ARBA" id="ARBA00022527"/>
    </source>
</evidence>
<dbReference type="PROSITE" id="PS00108">
    <property type="entry name" value="PROTEIN_KINASE_ST"/>
    <property type="match status" value="1"/>
</dbReference>
<dbReference type="PANTHER" id="PTHR22988">
    <property type="entry name" value="MYOTONIC DYSTROPHY S/T KINASE-RELATED"/>
    <property type="match status" value="1"/>
</dbReference>
<dbReference type="GO" id="GO:0005524">
    <property type="term" value="F:ATP binding"/>
    <property type="evidence" value="ECO:0007669"/>
    <property type="project" value="UniProtKB-UniRule"/>
</dbReference>
<dbReference type="AlphaFoldDB" id="A0A0G4HBB1"/>
<keyword evidence="6" id="KW-0418">Kinase</keyword>
<feature type="region of interest" description="Disordered" evidence="11">
    <location>
        <begin position="465"/>
        <end position="625"/>
    </location>
</feature>
<dbReference type="FunFam" id="1.10.510.10:FF:000024">
    <property type="entry name" value="Probable serine/threonine-protein kinase cot-1"/>
    <property type="match status" value="1"/>
</dbReference>
<dbReference type="PROSITE" id="PS51285">
    <property type="entry name" value="AGC_KINASE_CTER"/>
    <property type="match status" value="1"/>
</dbReference>
<gene>
    <name evidence="14" type="ORF">Cvel_25777</name>
</gene>
<feature type="domain" description="AGC-kinase C-terminal" evidence="13">
    <location>
        <begin position="380"/>
        <end position="450"/>
    </location>
</feature>